<feature type="region of interest" description="Disordered" evidence="2">
    <location>
        <begin position="246"/>
        <end position="267"/>
    </location>
</feature>
<dbReference type="Gene3D" id="3.30.70.270">
    <property type="match status" value="1"/>
</dbReference>
<dbReference type="EMBL" id="BMAO01021907">
    <property type="protein sequence ID" value="GFQ78412.1"/>
    <property type="molecule type" value="Genomic_DNA"/>
</dbReference>
<evidence type="ECO:0000256" key="2">
    <source>
        <dbReference type="SAM" id="MobiDB-lite"/>
    </source>
</evidence>
<protein>
    <submittedName>
        <fullName evidence="5">Retrovirus-related Pol polyprotein from type-1 retrotransposable element R2</fullName>
    </submittedName>
</protein>
<keyword evidence="1" id="KW-0863">Zinc-finger</keyword>
<organism evidence="5 6">
    <name type="scientific">Trichonephila clavata</name>
    <name type="common">Joro spider</name>
    <name type="synonym">Nephila clavata</name>
    <dbReference type="NCBI Taxonomy" id="2740835"/>
    <lineage>
        <taxon>Eukaryota</taxon>
        <taxon>Metazoa</taxon>
        <taxon>Ecdysozoa</taxon>
        <taxon>Arthropoda</taxon>
        <taxon>Chelicerata</taxon>
        <taxon>Arachnida</taxon>
        <taxon>Araneae</taxon>
        <taxon>Araneomorphae</taxon>
        <taxon>Entelegynae</taxon>
        <taxon>Araneoidea</taxon>
        <taxon>Nephilidae</taxon>
        <taxon>Trichonephila</taxon>
    </lineage>
</organism>
<keyword evidence="1" id="KW-0479">Metal-binding</keyword>
<dbReference type="InterPro" id="IPR000477">
    <property type="entry name" value="RT_dom"/>
</dbReference>
<feature type="region of interest" description="Disordered" evidence="2">
    <location>
        <begin position="521"/>
        <end position="546"/>
    </location>
</feature>
<dbReference type="GO" id="GO:0008270">
    <property type="term" value="F:zinc ion binding"/>
    <property type="evidence" value="ECO:0007669"/>
    <property type="project" value="UniProtKB-KW"/>
</dbReference>
<dbReference type="PROSITE" id="PS50878">
    <property type="entry name" value="RT_POL"/>
    <property type="match status" value="1"/>
</dbReference>
<dbReference type="CDD" id="cd01650">
    <property type="entry name" value="RT_nLTR_like"/>
    <property type="match status" value="1"/>
</dbReference>
<reference evidence="5" key="1">
    <citation type="submission" date="2020-07" db="EMBL/GenBank/DDBJ databases">
        <title>Multicomponent nature underlies the extraordinary mechanical properties of spider dragline silk.</title>
        <authorList>
            <person name="Kono N."/>
            <person name="Nakamura H."/>
            <person name="Mori M."/>
            <person name="Yoshida Y."/>
            <person name="Ohtoshi R."/>
            <person name="Malay A.D."/>
            <person name="Moran D.A.P."/>
            <person name="Tomita M."/>
            <person name="Numata K."/>
            <person name="Arakawa K."/>
        </authorList>
    </citation>
    <scope>NUCLEOTIDE SEQUENCE</scope>
</reference>
<keyword evidence="6" id="KW-1185">Reference proteome</keyword>
<feature type="region of interest" description="Disordered" evidence="2">
    <location>
        <begin position="707"/>
        <end position="748"/>
    </location>
</feature>
<dbReference type="PANTHER" id="PTHR19446">
    <property type="entry name" value="REVERSE TRANSCRIPTASES"/>
    <property type="match status" value="1"/>
</dbReference>
<dbReference type="InterPro" id="IPR013087">
    <property type="entry name" value="Znf_C2H2_type"/>
</dbReference>
<gene>
    <name evidence="5" type="ORF">TNCT_373831</name>
</gene>
<feature type="domain" description="C2H2-type" evidence="3">
    <location>
        <begin position="843"/>
        <end position="870"/>
    </location>
</feature>
<proteinExistence type="predicted"/>
<evidence type="ECO:0000313" key="6">
    <source>
        <dbReference type="Proteomes" id="UP000887116"/>
    </source>
</evidence>
<dbReference type="Proteomes" id="UP000887116">
    <property type="component" value="Unassembled WGS sequence"/>
</dbReference>
<feature type="region of interest" description="Disordered" evidence="2">
    <location>
        <begin position="73"/>
        <end position="134"/>
    </location>
</feature>
<dbReference type="InterPro" id="IPR043502">
    <property type="entry name" value="DNA/RNA_pol_sf"/>
</dbReference>
<dbReference type="Pfam" id="PF00078">
    <property type="entry name" value="RVT_1"/>
    <property type="match status" value="1"/>
</dbReference>
<feature type="region of interest" description="Disordered" evidence="2">
    <location>
        <begin position="891"/>
        <end position="938"/>
    </location>
</feature>
<dbReference type="InterPro" id="IPR043128">
    <property type="entry name" value="Rev_trsase/Diguanyl_cyclase"/>
</dbReference>
<evidence type="ECO:0000259" key="4">
    <source>
        <dbReference type="PROSITE" id="PS50878"/>
    </source>
</evidence>
<dbReference type="SUPFAM" id="SSF56672">
    <property type="entry name" value="DNA/RNA polymerases"/>
    <property type="match status" value="1"/>
</dbReference>
<accession>A0A8X6FF52</accession>
<evidence type="ECO:0000256" key="1">
    <source>
        <dbReference type="PROSITE-ProRule" id="PRU00042"/>
    </source>
</evidence>
<feature type="compositionally biased region" description="Polar residues" evidence="2">
    <location>
        <begin position="109"/>
        <end position="118"/>
    </location>
</feature>
<evidence type="ECO:0000259" key="3">
    <source>
        <dbReference type="PROSITE" id="PS50157"/>
    </source>
</evidence>
<dbReference type="PROSITE" id="PS50157">
    <property type="entry name" value="ZINC_FINGER_C2H2_2"/>
    <property type="match status" value="2"/>
</dbReference>
<dbReference type="SMART" id="SM00355">
    <property type="entry name" value="ZnF_C2H2"/>
    <property type="match status" value="8"/>
</dbReference>
<dbReference type="PROSITE" id="PS00028">
    <property type="entry name" value="ZINC_FINGER_C2H2_1"/>
    <property type="match status" value="4"/>
</dbReference>
<sequence>MSDRKTIQIDTSPSPIAMRTRGIARNIARATTSCCCPICGSYVPNIHMLMSHVLKHPNSARRRRVENELSKALEAANRDDQNPSEPSAEETFARPTPPLHRPPEEIDSPSHSPKSGNTGPPDVTPPPSASPRHLFAPPIHWVEDFTPTRFVRETVTQMVELVALEASPPGEVRMLTNSETDELKEQTDSDTGDENYKQEAVVAGFTTKETIVTIVHDTTEADKKLEVALTTPSTTDAIPAAVETMPTTATSSPHEQGNDDTASQRSNSPSVLDIIFAGELSQQSEADINDLLSTWQESLTGSPPHRAFGPPTYAATAKLGKSKRATVSKLWLCSNCPKKFYTEKGRDDHEAACQVVVEETPVRDAVLTAVSGRRSSTTKANTAGPKNPAVLKKDRMPTALTKKPRTGSDAAPRKTGAKKEIKPQPERTRLVFCRHCDRRIHLATTLEQHYLKKHFRKLSPGTKNASSSAALIPCVTPLIEEHAGKISARRLDGPFRCEFCERQFGSERTLAYHTWNFHKIAPPPKPRRPAEDISRVNAHPRSPPTRSGDHFSCAACSVRNPLIFLTQAALDEHTIQCHTVAMPGAPKGKEKPSLHLSSAVWCPDCASFISQKFSLAEHIKREHNGTIKVPNRGPKHTEVVMVEKSQSTENTQFHVTCPDNPTQIHGLSDQITGKKPHEGTFVCSTCKVKCKTRKGLTYHRLRDHGVSVGRANPRSTDHQDPIVNQDEDATPTAVHAAPTRTGGGSPKRGGAAILGETLRLQFPLPQVLACPVANCTHSFHTAKWYTTNTSVKKHLTSYHRLSNLRVEYWCAICDCRIQSKPALHPCLEGVLSVVTTDSPGCNWPCVECGVIFTTKNGLLNHEKFHKRRKLQEKMPKLRVLEGPKARRIKKMKKLAPILTGEPGTRSLAPATDSPTAPATNVGSDNSEPAANDDSNPRGRIDLARPCTLSSFIEPLDALLEVEEIDNRMSIFNDIAQGVVSAVQEHFRLSAPPKIDSSTGIRSSGLDLANPQKVQQCYRWNRRKCVRAITQPSSARCPVKLEETFNYFRGIWETVGSPAERPLPEPPTRPPVVEILSRDFVTDCLRSCENSSPGEDLISYRHWREIDPSCSVLTRLFNICLQVADIPASWKSSRTILIHKKDELDRLDNWRPISLSNTIYKLFTKCMARKLSDWCEMNEVLSSAQKGFSPFDGVLEHNFLLAQHLESARRVKTDKFTAWLDISNAFGSVPKQVILDSLVACGVDVDFVTLISNIYEGSTTRVLTEEGPTPPIKILSGVKQGCPLSGILFNLAIDKVLHTIQENREHRAVLAFADDIVLMSDSAADLQELISTTSDELRALCLHLNPRKCATLHLSGRVPTGSRNSTFLLDGVPVSALEDGEEYKYLGKPAGFFLQKNFRTANEALSLIEKLCGSQLSQWQKLDALKTFMFPTMSFAMRTAQLGKTDWAEVDLAARREIKNILSLPSNASNHYIYGNRKLGCCGLPSAAQDSDYYLVDSAFKLLTSKDEEVAIQALGQLTRTVRHRLGRSPSDGDLGSFLSGCMEDEFAGSTNQLANTWTLARKASDRQQVTWSFSNGQPSIAFGDENITSTQRRKVMRGFHDHFQVRETQCLLEQPSQGKAMDCVSMAPASSHFIMDGKFTRFADWRFVHKARLNLVPLNANKNGPLPAERNCRRCGRWVETLPHVLNHCTSYSAAWQMRHNAVLARVETAIAYRGTILSENQAIGPNHLRPDLVAEIDGTIYIVDVTVPFENRRDAFRLARERKVAKYLELIPHYKNLGYQDVHIVPIVVGSLGAWDPENDLFLKKVATRSYLAVLRKLCVSECIRWSRDIYVQHLTGAQQYSRTSNNAIPLELPSTTEVPAIQDNSQVITASNSNDNRDACETQTQVSQRHNEPSPTMEANIVDL</sequence>
<feature type="domain" description="Reverse transcriptase" evidence="4">
    <location>
        <begin position="1118"/>
        <end position="1373"/>
    </location>
</feature>
<dbReference type="OrthoDB" id="1702117at2759"/>
<feature type="region of interest" description="Disordered" evidence="2">
    <location>
        <begin position="370"/>
        <end position="423"/>
    </location>
</feature>
<feature type="region of interest" description="Disordered" evidence="2">
    <location>
        <begin position="1872"/>
        <end position="1906"/>
    </location>
</feature>
<feature type="domain" description="C2H2-type" evidence="3">
    <location>
        <begin position="495"/>
        <end position="523"/>
    </location>
</feature>
<feature type="compositionally biased region" description="Low complexity" evidence="2">
    <location>
        <begin position="908"/>
        <end position="919"/>
    </location>
</feature>
<evidence type="ECO:0000313" key="5">
    <source>
        <dbReference type="EMBL" id="GFQ78412.1"/>
    </source>
</evidence>
<dbReference type="GO" id="GO:0071897">
    <property type="term" value="P:DNA biosynthetic process"/>
    <property type="evidence" value="ECO:0007669"/>
    <property type="project" value="UniProtKB-ARBA"/>
</dbReference>
<name>A0A8X6FF52_TRICU</name>
<dbReference type="Gene3D" id="3.30.160.60">
    <property type="entry name" value="Classic Zinc Finger"/>
    <property type="match status" value="1"/>
</dbReference>
<keyword evidence="1" id="KW-0862">Zinc</keyword>
<comment type="caution">
    <text evidence="5">The sequence shown here is derived from an EMBL/GenBank/DDBJ whole genome shotgun (WGS) entry which is preliminary data.</text>
</comment>